<dbReference type="Gene3D" id="2.10.25.10">
    <property type="entry name" value="Laminin"/>
    <property type="match status" value="3"/>
</dbReference>
<feature type="disulfide bond" evidence="15">
    <location>
        <begin position="1098"/>
        <end position="1110"/>
    </location>
</feature>
<dbReference type="FunFam" id="4.10.400.10:FF:000009">
    <property type="entry name" value="Low-density lipoprotein receptor-related protein 1"/>
    <property type="match status" value="1"/>
</dbReference>
<evidence type="ECO:0000256" key="5">
    <source>
        <dbReference type="ARBA" id="ARBA00022583"/>
    </source>
</evidence>
<dbReference type="InterPro" id="IPR036055">
    <property type="entry name" value="LDL_receptor-like_sf"/>
</dbReference>
<feature type="disulfide bond" evidence="15">
    <location>
        <begin position="255"/>
        <end position="273"/>
    </location>
</feature>
<dbReference type="GO" id="GO:0043235">
    <property type="term" value="C:receptor complex"/>
    <property type="evidence" value="ECO:0007669"/>
    <property type="project" value="TreeGrafter"/>
</dbReference>
<feature type="repeat" description="LDL-receptor class B" evidence="16">
    <location>
        <begin position="838"/>
        <end position="880"/>
    </location>
</feature>
<feature type="disulfide bond" evidence="15">
    <location>
        <begin position="1344"/>
        <end position="1362"/>
    </location>
</feature>
<evidence type="ECO:0000256" key="13">
    <source>
        <dbReference type="ARBA" id="ARBA00023170"/>
    </source>
</evidence>
<evidence type="ECO:0000256" key="3">
    <source>
        <dbReference type="ARBA" id="ARBA00022475"/>
    </source>
</evidence>
<dbReference type="InterPro" id="IPR009030">
    <property type="entry name" value="Growth_fac_rcpt_cys_sf"/>
</dbReference>
<dbReference type="CDD" id="cd00054">
    <property type="entry name" value="EGF_CA"/>
    <property type="match status" value="1"/>
</dbReference>
<feature type="domain" description="EGF-like" evidence="20">
    <location>
        <begin position="582"/>
        <end position="623"/>
    </location>
</feature>
<evidence type="ECO:0000256" key="11">
    <source>
        <dbReference type="ARBA" id="ARBA00023136"/>
    </source>
</evidence>
<protein>
    <submittedName>
        <fullName evidence="21">Low-density lipoprotein receptor-related protein 1</fullName>
    </submittedName>
</protein>
<dbReference type="FunFam" id="4.10.400.10:FF:000012">
    <property type="entry name" value="Low-density lipoprotein receptor-related protein 1"/>
    <property type="match status" value="1"/>
</dbReference>
<evidence type="ECO:0000256" key="16">
    <source>
        <dbReference type="PROSITE-ProRule" id="PRU00461"/>
    </source>
</evidence>
<feature type="compositionally biased region" description="Basic and acidic residues" evidence="17">
    <location>
        <begin position="2084"/>
        <end position="2096"/>
    </location>
</feature>
<feature type="domain" description="EGF-like calcium-binding" evidence="19">
    <location>
        <begin position="706"/>
        <end position="746"/>
    </location>
</feature>
<feature type="disulfide bond" evidence="15">
    <location>
        <begin position="440"/>
        <end position="455"/>
    </location>
</feature>
<dbReference type="Gene3D" id="2.120.10.30">
    <property type="entry name" value="TolB, C-terminal domain"/>
    <property type="match status" value="4"/>
</dbReference>
<feature type="domain" description="EGF-like" evidence="20">
    <location>
        <begin position="199"/>
        <end position="241"/>
    </location>
</feature>
<feature type="disulfide bond" evidence="15">
    <location>
        <begin position="1356"/>
        <end position="1371"/>
    </location>
</feature>
<evidence type="ECO:0000259" key="19">
    <source>
        <dbReference type="SMART" id="SM00179"/>
    </source>
</evidence>
<keyword evidence="22" id="KW-1185">Reference proteome</keyword>
<keyword evidence="10 18" id="KW-1133">Transmembrane helix</keyword>
<dbReference type="GO" id="GO:0005509">
    <property type="term" value="F:calcium ion binding"/>
    <property type="evidence" value="ECO:0007669"/>
    <property type="project" value="InterPro"/>
</dbReference>
<feature type="disulfide bond" evidence="15">
    <location>
        <begin position="421"/>
        <end position="433"/>
    </location>
</feature>
<dbReference type="PROSITE" id="PS50068">
    <property type="entry name" value="LDLRA_2"/>
    <property type="match status" value="21"/>
</dbReference>
<dbReference type="SMART" id="SM00179">
    <property type="entry name" value="EGF_CA"/>
    <property type="match status" value="3"/>
</dbReference>
<feature type="domain" description="EGF-like" evidence="20">
    <location>
        <begin position="709"/>
        <end position="746"/>
    </location>
</feature>
<dbReference type="Pfam" id="PF12662">
    <property type="entry name" value="cEGF"/>
    <property type="match status" value="1"/>
</dbReference>
<keyword evidence="14" id="KW-0325">Glycoprotein</keyword>
<dbReference type="EMBL" id="MU549132">
    <property type="protein sequence ID" value="KAI5627719.1"/>
    <property type="molecule type" value="Genomic_DNA"/>
</dbReference>
<dbReference type="Pfam" id="PF00057">
    <property type="entry name" value="Ldl_recept_a"/>
    <property type="match status" value="20"/>
</dbReference>
<dbReference type="FunFam" id="4.10.400.10:FF:000007">
    <property type="entry name" value="Low density lipoprotein receptor-related protein 1"/>
    <property type="match status" value="1"/>
</dbReference>
<dbReference type="InterPro" id="IPR000033">
    <property type="entry name" value="LDLR_classB_rpt"/>
</dbReference>
<feature type="transmembrane region" description="Helical" evidence="18">
    <location>
        <begin position="1958"/>
        <end position="1980"/>
    </location>
</feature>
<dbReference type="InterPro" id="IPR018097">
    <property type="entry name" value="EGF_Ca-bd_CS"/>
</dbReference>
<dbReference type="FunFam" id="2.10.25.10:FF:000072">
    <property type="entry name" value="Low-density lipoprotein receptor-related protein 1B"/>
    <property type="match status" value="1"/>
</dbReference>
<dbReference type="SMART" id="SM00181">
    <property type="entry name" value="EGF"/>
    <property type="match status" value="9"/>
</dbReference>
<feature type="compositionally biased region" description="Low complexity" evidence="17">
    <location>
        <begin position="1654"/>
        <end position="1664"/>
    </location>
</feature>
<feature type="domain" description="EGF-like" evidence="20">
    <location>
        <begin position="1507"/>
        <end position="1547"/>
    </location>
</feature>
<dbReference type="Pfam" id="PF07645">
    <property type="entry name" value="EGF_CA"/>
    <property type="match status" value="1"/>
</dbReference>
<evidence type="ECO:0000256" key="14">
    <source>
        <dbReference type="ARBA" id="ARBA00023180"/>
    </source>
</evidence>
<feature type="disulfide bond" evidence="15">
    <location>
        <begin position="328"/>
        <end position="340"/>
    </location>
</feature>
<evidence type="ECO:0000313" key="21">
    <source>
        <dbReference type="EMBL" id="KAI5627719.1"/>
    </source>
</evidence>
<feature type="disulfide bond" evidence="15">
    <location>
        <begin position="550"/>
        <end position="568"/>
    </location>
</feature>
<keyword evidence="12 15" id="KW-1015">Disulfide bond</keyword>
<feature type="disulfide bond" evidence="15">
    <location>
        <begin position="1306"/>
        <end position="1324"/>
    </location>
</feature>
<dbReference type="InterPro" id="IPR051221">
    <property type="entry name" value="LDLR-related"/>
</dbReference>
<feature type="repeat" description="LDL-receptor class B" evidence="16">
    <location>
        <begin position="881"/>
        <end position="924"/>
    </location>
</feature>
<feature type="disulfide bond" evidence="15">
    <location>
        <begin position="1065"/>
        <end position="1083"/>
    </location>
</feature>
<sequence length="2104" mass="236085">MELNVGSVEGLAYHRAWDTLYWTSYTTSTITRHTVDQSRWGAFERDVVVTMAGDDHPRAFVLDECQNLMFWTNWNEQSPSIMRAQISGSNVLAIIRTDIRTPNGLAIDHRSEKLYFTDATLDKIERCEYDGSHRYVILKNEPVHPFGLAVYGDHIFWTDWVRRAVLRAGKFVGDDMKVLRADIPQQPMGIIAVANDTNSCEFSPCRVNNGGCEDLCLLLSDGRVNCSCRGDRKLLEDNTCIVPNTSCSSVNDFQCVNGDCIDYTLTCDGTAHCKDKSDEKQSFCNNRVCKKGFKRCVNGRCVRLGSWCNTRDDCGDNSDEAFCNATSCTPDQFQCRDGRCISNSTRCNQVIDCDDATDEMDCPATDCSSYFRLGVKDASFQRCEFTTLCYAPSWVCDGSNDCGDYTDETNCPGSSGGKKKCASNFFSCPSGRCIPLSWTCDKVNDCENGADEVNCNKVCTVSQFECGNHRCISSSWLCDGADDCGDGTDEDSRCKNKTCTADEFQCPGSTRCVPQRWVCDGDRDCPDGADESTKAGCYFSNTCDPKEFMCRNKQCIPIHFACDHDNDCSDGSDESIECEYPACKPGEFRCANGRCLIQNSWQCDGEFDCHDRSDEAPKNPNCTLSERKCNVTAYACANGKCVDETLLCDRQDDCGDGSDELNCFINECLNSKLSGCSQLCEDMKIGFKCRCNTGFRLKDDGKTCVDVDECTSTFPCTQHCINTHGSFRCVCVDGYQLSPTDPTVCKSTSDVEPFLIFANRYYLRKLNLDGSNYTLLKQGLNNAVALDFDYRDQMVYWTDVTTQGSMIRRMNINGSNVQVLQRTSLNNPDGVAVDWVGGNLYWCDKGRDMIEVSKLNGAFRTVLINTGLREPRAIAVDVRNGYLYWSDWGDSPHIGRIGMDGTNRSVIVQDRITWPNGLTLDFINDRIYWADAREDYIEFANLDGTNRHTVLNQDIPHIFAMTLFEEFIYWTDWETKSINRAHKTLGTNKTLLINTLHRPMDIHIFHPHRQPEVTGHPCQKDNGGCSNLCLLSPGGKHKCACPTNFYLAADGKQCLSNCTASQFVCKNDKCIPFWWKCDTEDDCGDRSDESADCPPFKCRPGQFQCGTGICTNPAYICDGDNDCQDNSDEANCDIHVCLPSQFKCTNPSRCIPGIFRCNGQDNCGEGEDERNCPEVTCAPNQFQCTITKRCIPRVWMCDRDNDCVDGSDEPANCTQMTCGEDEFRCKDSGRCIPARWKCDGEDDCGDASDEPKEECDERTCEPYQFRCKNNRCVPGRWQCDYDNDCGDNSDEDKCVPRQCSESEFSCTNGRCIAGRWKCDGDHDCADGSDEYGCDVKCDSDQFQCKNGHCIPFRWRCDADPDCMDGSDEENCGSGVGRHCSLNEFQCNNTLCKPLSWKCDGEDDCGDNSDENMEECKRFLCPPTRQFRCRNDRVCLPLYKHCDGVNNCGDDSDELNCQTPAAVCEKDEFTCSNGKCISSTLRCNYFNDCEDYGSDEIGCNKKDSSLNECHQNRSVCGDGDEAHCVVNGTDSFCSCKPGFRKTTQQICIDVNECKQFGVCSQLCNNTKGSYKCSCFRHFTRVNSSCKADAGDRQILYVGDDNEIRSLQPETVSWIYEQAFQGDANVRIDAMDMHVKSNRIFWTNWHTGKISVFRISSSGTSSPNSNRSRRQSDQRVTNLEIPNLKMPRGIAVDWVAGNLYWTDSGRDVIEVAQMNGLHRKTLISAMIDEPYAIVVDPMRGTMYWADWGNHPKIEKAAMDGTMRETLIHENIQWPTDLHHPFSIDVFEDYIYGITYHDSFVFRVNKFGKGSVENLTTGMNHATDLVLYHTYKQPEMMNPCDRKKCEWLCLLSPSGPVPTWVGGASVHSIYRGSSDYFDNTGVAADCWFPVVQKEDERLFVEQCWIRSHYDSVLQCLLGLANSPRAGCASTPFFTISNIHTTMYIIYTNYTISTIYTIYTNFIISIIHIIYNIINIIYTLFMIYTSSTSSKPFIPSALSTSPSSSPSTPVVPNRAKGFQHQRMTNGAMNVEIGNPAYKIYDGEQDDDVGELLDSDFTLDPDKPTNFTNPVYSSLYMGAQTSHSSLASTDEKKELLSRGDEEPLVGALA</sequence>
<evidence type="ECO:0000256" key="15">
    <source>
        <dbReference type="PROSITE-ProRule" id="PRU00124"/>
    </source>
</evidence>
<dbReference type="FunFam" id="4.10.400.10:FF:000013">
    <property type="entry name" value="Prolow-density lipoprotein receptor-related protein 1"/>
    <property type="match status" value="1"/>
</dbReference>
<dbReference type="SUPFAM" id="SSF57184">
    <property type="entry name" value="Growth factor receptor domain"/>
    <property type="match status" value="1"/>
</dbReference>
<evidence type="ECO:0000256" key="2">
    <source>
        <dbReference type="ARBA" id="ARBA00009939"/>
    </source>
</evidence>
<dbReference type="FunFam" id="2.10.25.10:FF:000009">
    <property type="entry name" value="Low-density lipoprotein receptor isoform 1"/>
    <property type="match status" value="1"/>
</dbReference>
<feature type="domain" description="EGF-like" evidence="20">
    <location>
        <begin position="1336"/>
        <end position="1372"/>
    </location>
</feature>
<feature type="domain" description="EGF-like calcium-binding" evidence="19">
    <location>
        <begin position="665"/>
        <end position="705"/>
    </location>
</feature>
<feature type="disulfide bond" evidence="15">
    <location>
        <begin position="1157"/>
        <end position="1172"/>
    </location>
</feature>
<dbReference type="InterPro" id="IPR001881">
    <property type="entry name" value="EGF-like_Ca-bd_dom"/>
</dbReference>
<feature type="disulfide bond" evidence="15">
    <location>
        <begin position="1470"/>
        <end position="1488"/>
    </location>
</feature>
<feature type="disulfide bond" evidence="15">
    <location>
        <begin position="1279"/>
        <end position="1294"/>
    </location>
</feature>
<keyword evidence="7" id="KW-0732">Signal</keyword>
<evidence type="ECO:0000256" key="12">
    <source>
        <dbReference type="ARBA" id="ARBA00023157"/>
    </source>
</evidence>
<dbReference type="PRINTS" id="PR00261">
    <property type="entry name" value="LDLRECEPTOR"/>
</dbReference>
<feature type="region of interest" description="Disordered" evidence="17">
    <location>
        <begin position="1654"/>
        <end position="1674"/>
    </location>
</feature>
<dbReference type="InterPro" id="IPR000152">
    <property type="entry name" value="EGF-type_Asp/Asn_hydroxyl_site"/>
</dbReference>
<feature type="disulfide bond" evidence="15">
    <location>
        <begin position="308"/>
        <end position="323"/>
    </location>
</feature>
<evidence type="ECO:0000256" key="8">
    <source>
        <dbReference type="ARBA" id="ARBA00022737"/>
    </source>
</evidence>
<dbReference type="FunFam" id="2.120.10.30:FF:000010">
    <property type="entry name" value="Low density lipoprotein receptor-related protein 1B"/>
    <property type="match status" value="1"/>
</dbReference>
<dbReference type="FunFam" id="4.10.400.10:FF:000023">
    <property type="entry name" value="Low density lipoprotein receptor-related protein 1"/>
    <property type="match status" value="1"/>
</dbReference>
<dbReference type="FunFam" id="4.10.400.10:FF:000015">
    <property type="entry name" value="Low-density lipoprotein receptor-related protein 1"/>
    <property type="match status" value="1"/>
</dbReference>
<dbReference type="PROSITE" id="PS01187">
    <property type="entry name" value="EGF_CA"/>
    <property type="match status" value="2"/>
</dbReference>
<keyword evidence="6 18" id="KW-0812">Transmembrane</keyword>
<dbReference type="InterPro" id="IPR000742">
    <property type="entry name" value="EGF"/>
</dbReference>
<feature type="disulfide bond" evidence="15">
    <location>
        <begin position="648"/>
        <end position="663"/>
    </location>
</feature>
<comment type="caution">
    <text evidence="21">The sequence shown here is derived from an EMBL/GenBank/DDBJ whole genome shotgun (WGS) entry which is preliminary data.</text>
</comment>
<feature type="repeat" description="LDL-receptor class B" evidence="16">
    <location>
        <begin position="1695"/>
        <end position="1737"/>
    </location>
</feature>
<keyword evidence="13 21" id="KW-0675">Receptor</keyword>
<feature type="domain" description="EGF-like calcium-binding" evidence="19">
    <location>
        <begin position="1548"/>
        <end position="1585"/>
    </location>
</feature>
<feature type="disulfide bond" evidence="15">
    <location>
        <begin position="636"/>
        <end position="654"/>
    </location>
</feature>
<feature type="domain" description="EGF-like" evidence="20">
    <location>
        <begin position="667"/>
        <end position="705"/>
    </location>
</feature>
<dbReference type="SMART" id="SM00192">
    <property type="entry name" value="LDLa"/>
    <property type="match status" value="21"/>
</dbReference>
<dbReference type="FunFam" id="4.10.400.10:FF:000059">
    <property type="entry name" value="Prolow-density lipoprotein receptor-related protein 1"/>
    <property type="match status" value="1"/>
</dbReference>
<feature type="disulfide bond" evidence="15">
    <location>
        <begin position="1379"/>
        <end position="1391"/>
    </location>
</feature>
<dbReference type="SUPFAM" id="SSF57424">
    <property type="entry name" value="LDL receptor-like module"/>
    <property type="match status" value="20"/>
</dbReference>
<feature type="disulfide bond" evidence="15">
    <location>
        <begin position="1337"/>
        <end position="1349"/>
    </location>
</feature>
<feature type="disulfide bond" evidence="15">
    <location>
        <begin position="428"/>
        <end position="446"/>
    </location>
</feature>
<dbReference type="InterPro" id="IPR023415">
    <property type="entry name" value="LDLR_class-A_CS"/>
</dbReference>
<comment type="caution">
    <text evidence="15">Lacks conserved residue(s) required for the propagation of feature annotation.</text>
</comment>
<keyword evidence="5" id="KW-0254">Endocytosis</keyword>
<dbReference type="GO" id="GO:0005886">
    <property type="term" value="C:plasma membrane"/>
    <property type="evidence" value="ECO:0007669"/>
    <property type="project" value="UniProtKB-SubCell"/>
</dbReference>
<evidence type="ECO:0000256" key="4">
    <source>
        <dbReference type="ARBA" id="ARBA00022536"/>
    </source>
</evidence>
<name>A0AAD5FTM9_SILAS</name>
<dbReference type="InterPro" id="IPR002172">
    <property type="entry name" value="LDrepeatLR_classA_rpt"/>
</dbReference>
<dbReference type="SMART" id="SM00135">
    <property type="entry name" value="LY"/>
    <property type="match status" value="12"/>
</dbReference>
<evidence type="ECO:0000256" key="1">
    <source>
        <dbReference type="ARBA" id="ARBA00004251"/>
    </source>
</evidence>
<dbReference type="SUPFAM" id="SSF63825">
    <property type="entry name" value="YWTD domain"/>
    <property type="match status" value="3"/>
</dbReference>
<dbReference type="FunFam" id="4.10.400.10:FF:000018">
    <property type="entry name" value="Low-density lipoprotein receptor-related protein 1"/>
    <property type="match status" value="1"/>
</dbReference>
<dbReference type="PANTHER" id="PTHR22722:SF5">
    <property type="entry name" value="LOW-DENSITY LIPOPROTEIN RECEPTOR-RELATED PROTEIN 1B"/>
    <property type="match status" value="1"/>
</dbReference>
<organism evidence="21 22">
    <name type="scientific">Silurus asotus</name>
    <name type="common">Amur catfish</name>
    <name type="synonym">Parasilurus asotus</name>
    <dbReference type="NCBI Taxonomy" id="30991"/>
    <lineage>
        <taxon>Eukaryota</taxon>
        <taxon>Metazoa</taxon>
        <taxon>Chordata</taxon>
        <taxon>Craniata</taxon>
        <taxon>Vertebrata</taxon>
        <taxon>Euteleostomi</taxon>
        <taxon>Actinopterygii</taxon>
        <taxon>Neopterygii</taxon>
        <taxon>Teleostei</taxon>
        <taxon>Ostariophysi</taxon>
        <taxon>Siluriformes</taxon>
        <taxon>Siluridae</taxon>
        <taxon>Silurus</taxon>
    </lineage>
</organism>
<keyword evidence="3" id="KW-1003">Cell membrane</keyword>
<evidence type="ECO:0000256" key="10">
    <source>
        <dbReference type="ARBA" id="ARBA00022989"/>
    </source>
</evidence>
<comment type="similarity">
    <text evidence="2">Belongs to the LDLR family.</text>
</comment>
<feature type="disulfide bond" evidence="15">
    <location>
        <begin position="1386"/>
        <end position="1404"/>
    </location>
</feature>
<feature type="region of interest" description="Disordered" evidence="17">
    <location>
        <begin position="2077"/>
        <end position="2104"/>
    </location>
</feature>
<dbReference type="InterPro" id="IPR049883">
    <property type="entry name" value="NOTCH1_EGF-like"/>
</dbReference>
<dbReference type="GO" id="GO:0005041">
    <property type="term" value="F:low-density lipoprotein particle receptor activity"/>
    <property type="evidence" value="ECO:0007669"/>
    <property type="project" value="TreeGrafter"/>
</dbReference>
<feature type="disulfide bond" evidence="15">
    <location>
        <begin position="1117"/>
        <end position="1132"/>
    </location>
</feature>
<keyword evidence="11 18" id="KW-0472">Membrane</keyword>
<dbReference type="Proteomes" id="UP001205998">
    <property type="component" value="Unassembled WGS sequence"/>
</dbReference>
<dbReference type="PROSITE" id="PS00010">
    <property type="entry name" value="ASX_HYDROXYL"/>
    <property type="match status" value="1"/>
</dbReference>
<feature type="repeat" description="LDL-receptor class B" evidence="16">
    <location>
        <begin position="112"/>
        <end position="154"/>
    </location>
</feature>
<feature type="repeat" description="LDL-receptor class B" evidence="16">
    <location>
        <begin position="925"/>
        <end position="967"/>
    </location>
</feature>
<feature type="disulfide bond" evidence="15">
    <location>
        <begin position="1267"/>
        <end position="1285"/>
    </location>
</feature>
<dbReference type="PROSITE" id="PS51120">
    <property type="entry name" value="LDLRB"/>
    <property type="match status" value="8"/>
</dbReference>
<dbReference type="FunFam" id="4.10.400.10:FF:000022">
    <property type="entry name" value="LDL receptor related protein 1"/>
    <property type="match status" value="1"/>
</dbReference>
<evidence type="ECO:0000256" key="7">
    <source>
        <dbReference type="ARBA" id="ARBA00022729"/>
    </source>
</evidence>
<feature type="domain" description="EGF-like" evidence="20">
    <location>
        <begin position="1551"/>
        <end position="1585"/>
    </location>
</feature>
<evidence type="ECO:0000256" key="17">
    <source>
        <dbReference type="SAM" id="MobiDB-lite"/>
    </source>
</evidence>
<feature type="disulfide bond" evidence="15">
    <location>
        <begin position="629"/>
        <end position="641"/>
    </location>
</feature>
<comment type="subcellular location">
    <subcellularLocation>
        <location evidence="1">Cell membrane</location>
        <topology evidence="1">Single-pass type I membrane protein</topology>
    </subcellularLocation>
</comment>
<feature type="disulfide bond" evidence="15">
    <location>
        <begin position="296"/>
        <end position="314"/>
    </location>
</feature>
<feature type="disulfide bond" evidence="15">
    <location>
        <begin position="1463"/>
        <end position="1475"/>
    </location>
</feature>
<feature type="disulfide bond" evidence="15">
    <location>
        <begin position="583"/>
        <end position="595"/>
    </location>
</feature>
<accession>A0AAD5FTM9</accession>
<dbReference type="Pfam" id="PF00058">
    <property type="entry name" value="Ldl_recept_b"/>
    <property type="match status" value="8"/>
</dbReference>
<feature type="disulfide bond" evidence="15">
    <location>
        <begin position="1441"/>
        <end position="1456"/>
    </location>
</feature>
<dbReference type="Gene3D" id="4.10.400.10">
    <property type="entry name" value="Low-density Lipoprotein Receptor"/>
    <property type="match status" value="21"/>
</dbReference>
<dbReference type="PROSITE" id="PS01209">
    <property type="entry name" value="LDLRA_1"/>
    <property type="match status" value="8"/>
</dbReference>
<feature type="repeat" description="LDL-receptor class B" evidence="16">
    <location>
        <begin position="1738"/>
        <end position="1781"/>
    </location>
</feature>
<evidence type="ECO:0000256" key="6">
    <source>
        <dbReference type="ARBA" id="ARBA00022692"/>
    </source>
</evidence>
<dbReference type="InterPro" id="IPR026823">
    <property type="entry name" value="cEGF"/>
</dbReference>
<feature type="disulfide bond" evidence="15">
    <location>
        <begin position="289"/>
        <end position="301"/>
    </location>
</feature>
<dbReference type="InterPro" id="IPR011042">
    <property type="entry name" value="6-blade_b-propeller_TolB-like"/>
</dbReference>
<dbReference type="FunFam" id="4.10.400.10:FF:000021">
    <property type="entry name" value="Low density lipoprotein receptor-related protein 1"/>
    <property type="match status" value="1"/>
</dbReference>
<feature type="disulfide bond" evidence="15">
    <location>
        <begin position="466"/>
        <end position="484"/>
    </location>
</feature>
<evidence type="ECO:0000256" key="18">
    <source>
        <dbReference type="SAM" id="Phobius"/>
    </source>
</evidence>
<reference evidence="21" key="1">
    <citation type="submission" date="2018-07" db="EMBL/GenBank/DDBJ databases">
        <title>Comparative genomics of catfishes provides insights into carnivory and benthic adaptation.</title>
        <authorList>
            <person name="Zhang Y."/>
            <person name="Wang D."/>
            <person name="Peng Z."/>
            <person name="Zheng S."/>
            <person name="Shao F."/>
            <person name="Tao W."/>
        </authorList>
    </citation>
    <scope>NUCLEOTIDE SEQUENCE</scope>
    <source>
        <strain evidence="21">Chongqing</strain>
    </source>
</reference>
<dbReference type="CDD" id="cd00112">
    <property type="entry name" value="LDLa"/>
    <property type="match status" value="21"/>
</dbReference>
<keyword evidence="9" id="KW-0106">Calcium</keyword>
<evidence type="ECO:0000313" key="22">
    <source>
        <dbReference type="Proteomes" id="UP001205998"/>
    </source>
</evidence>
<feature type="disulfide bond" evidence="15">
    <location>
        <begin position="347"/>
        <end position="362"/>
    </location>
</feature>
<dbReference type="GO" id="GO:0006897">
    <property type="term" value="P:endocytosis"/>
    <property type="evidence" value="ECO:0007669"/>
    <property type="project" value="UniProtKB-KW"/>
</dbReference>
<dbReference type="FunFam" id="4.10.400.10:FF:000034">
    <property type="entry name" value="Low-density lipoprotein receptor-related protein 2"/>
    <property type="match status" value="2"/>
</dbReference>
<evidence type="ECO:0000256" key="9">
    <source>
        <dbReference type="ARBA" id="ARBA00022837"/>
    </source>
</evidence>
<feature type="disulfide bond" evidence="15">
    <location>
        <begin position="1299"/>
        <end position="1311"/>
    </location>
</feature>
<feature type="repeat" description="LDL-receptor class B" evidence="16">
    <location>
        <begin position="67"/>
        <end position="111"/>
    </location>
</feature>
<feature type="repeat" description="LDL-receptor class B" evidence="16">
    <location>
        <begin position="793"/>
        <end position="837"/>
    </location>
</feature>
<feature type="domain" description="EGF-like" evidence="20">
    <location>
        <begin position="1017"/>
        <end position="1055"/>
    </location>
</feature>
<feature type="disulfide bond" evidence="15">
    <location>
        <begin position="1105"/>
        <end position="1123"/>
    </location>
</feature>
<dbReference type="FunFam" id="4.10.400.10:FF:000002">
    <property type="entry name" value="Low-density lipoprotein receptor-related protein 1"/>
    <property type="match status" value="3"/>
</dbReference>
<feature type="disulfide bond" evidence="15">
    <location>
        <begin position="335"/>
        <end position="353"/>
    </location>
</feature>
<dbReference type="Pfam" id="PF14670">
    <property type="entry name" value="FXa_inhibition"/>
    <property type="match status" value="1"/>
</dbReference>
<dbReference type="FunFam" id="2.120.10.30:FF:000241">
    <property type="entry name" value="Low-density lipoprotein receptor-related protein 6"/>
    <property type="match status" value="1"/>
</dbReference>
<feature type="disulfide bond" evidence="15">
    <location>
        <begin position="396"/>
        <end position="411"/>
    </location>
</feature>
<feature type="disulfide bond" evidence="15">
    <location>
        <begin position="543"/>
        <end position="555"/>
    </location>
</feature>
<feature type="disulfide bond" evidence="15">
    <location>
        <begin position="1058"/>
        <end position="1070"/>
    </location>
</feature>
<gene>
    <name evidence="21" type="ORF">C0J50_8360</name>
</gene>
<feature type="disulfide bond" evidence="15">
    <location>
        <begin position="1318"/>
        <end position="1333"/>
    </location>
</feature>
<feature type="domain" description="EGF-like" evidence="20">
    <location>
        <begin position="458"/>
        <end position="495"/>
    </location>
</feature>
<evidence type="ECO:0000259" key="20">
    <source>
        <dbReference type="SMART" id="SM00181"/>
    </source>
</evidence>
<feature type="disulfide bond" evidence="15">
    <location>
        <begin position="459"/>
        <end position="471"/>
    </location>
</feature>
<keyword evidence="21" id="KW-0449">Lipoprotein</keyword>
<dbReference type="PANTHER" id="PTHR22722">
    <property type="entry name" value="LOW-DENSITY LIPOPROTEIN RECEPTOR-RELATED PROTEIN 2-RELATED"/>
    <property type="match status" value="1"/>
</dbReference>
<keyword evidence="4" id="KW-0245">EGF-like domain</keyword>
<proteinExistence type="inferred from homology"/>
<keyword evidence="8" id="KW-0677">Repeat</keyword>
<feature type="disulfide bond" evidence="15">
    <location>
        <begin position="1260"/>
        <end position="1272"/>
    </location>
</feature>